<keyword evidence="4" id="KW-1185">Reference proteome</keyword>
<evidence type="ECO:0000313" key="4">
    <source>
        <dbReference type="Proteomes" id="UP000603940"/>
    </source>
</evidence>
<reference evidence="3 4" key="1">
    <citation type="journal article" date="2009" name="Int. J. Syst. Evol. Microbiol.">
        <title>Transfer of Teichococcus ludipueritiae and Muricoccus roseus to the genus Roseomonas, as Roseomonas ludipueritiae comb. nov. and Roseomonas rosea comb. nov., respectively, and emended description of the genus Roseomonas.</title>
        <authorList>
            <person name="Sanchez-Porro C."/>
            <person name="Gallego V."/>
            <person name="Busse H.J."/>
            <person name="Kampfer P."/>
            <person name="Ventosa A."/>
        </authorList>
    </citation>
    <scope>NUCLEOTIDE SEQUENCE [LARGE SCALE GENOMIC DNA]</scope>
    <source>
        <strain evidence="3 4">DSM 14915</strain>
    </source>
</reference>
<evidence type="ECO:0000259" key="2">
    <source>
        <dbReference type="Pfam" id="PF09374"/>
    </source>
</evidence>
<name>A0ABR7RDL2_9PROT</name>
<sequence>MEGVLGREGGYSNNPADRGGETMFGVTIARARAAGYMGAMRDMTRDQAIEIYRLYYWRQPGFDRIDEIDPHLGERLFDAGINCGTSRAGQWLQRALNVMNGQGSLYADITVDGQCGAMTRAALQSFIQRRGADGRAVLLEAVKSFQAGHYLGLAESTPSQETFVYGWIRSRILGLA</sequence>
<evidence type="ECO:0000313" key="3">
    <source>
        <dbReference type="EMBL" id="MBC9179582.1"/>
    </source>
</evidence>
<feature type="domain" description="Peptidoglycan binding" evidence="2">
    <location>
        <begin position="88"/>
        <end position="171"/>
    </location>
</feature>
<dbReference type="Gene3D" id="1.20.141.10">
    <property type="entry name" value="Chitosanase, subunit A, domain 1"/>
    <property type="match status" value="1"/>
</dbReference>
<feature type="domain" description="TtsA-like Glycoside hydrolase family 108" evidence="1">
    <location>
        <begin position="2"/>
        <end position="84"/>
    </location>
</feature>
<dbReference type="CDD" id="cd13926">
    <property type="entry name" value="N-acetylmuramidase_GH108"/>
    <property type="match status" value="1"/>
</dbReference>
<dbReference type="InterPro" id="IPR018537">
    <property type="entry name" value="Peptidoglycan-bd_3"/>
</dbReference>
<dbReference type="InterPro" id="IPR008565">
    <property type="entry name" value="TtsA-like_GH18_dom"/>
</dbReference>
<dbReference type="Pfam" id="PF09374">
    <property type="entry name" value="PG_binding_3"/>
    <property type="match status" value="1"/>
</dbReference>
<dbReference type="EMBL" id="JACTUZ010000160">
    <property type="protein sequence ID" value="MBC9179582.1"/>
    <property type="molecule type" value="Genomic_DNA"/>
</dbReference>
<evidence type="ECO:0000259" key="1">
    <source>
        <dbReference type="Pfam" id="PF05838"/>
    </source>
</evidence>
<protein>
    <submittedName>
        <fullName evidence="3">Uncharacterized protein</fullName>
    </submittedName>
</protein>
<proteinExistence type="predicted"/>
<comment type="caution">
    <text evidence="3">The sequence shown here is derived from an EMBL/GenBank/DDBJ whole genome shotgun (WGS) entry which is preliminary data.</text>
</comment>
<organism evidence="3 4">
    <name type="scientific">Pseudoroseomonas ludipueritiae</name>
    <dbReference type="NCBI Taxonomy" id="198093"/>
    <lineage>
        <taxon>Bacteria</taxon>
        <taxon>Pseudomonadati</taxon>
        <taxon>Pseudomonadota</taxon>
        <taxon>Alphaproteobacteria</taxon>
        <taxon>Acetobacterales</taxon>
        <taxon>Acetobacteraceae</taxon>
        <taxon>Pseudoroseomonas</taxon>
    </lineage>
</organism>
<dbReference type="SUPFAM" id="SSF53955">
    <property type="entry name" value="Lysozyme-like"/>
    <property type="match status" value="1"/>
</dbReference>
<dbReference type="Proteomes" id="UP000603940">
    <property type="component" value="Unassembled WGS sequence"/>
</dbReference>
<dbReference type="Pfam" id="PF05838">
    <property type="entry name" value="Glyco_hydro_108"/>
    <property type="match status" value="1"/>
</dbReference>
<accession>A0ABR7RDL2</accession>
<dbReference type="InterPro" id="IPR023346">
    <property type="entry name" value="Lysozyme-like_dom_sf"/>
</dbReference>
<gene>
    <name evidence="3" type="ORF">IBL25_21810</name>
</gene>